<dbReference type="CDD" id="cd00156">
    <property type="entry name" value="REC"/>
    <property type="match status" value="1"/>
</dbReference>
<accession>A0A1I6GZK4</accession>
<evidence type="ECO:0000256" key="2">
    <source>
        <dbReference type="ARBA" id="ARBA00012528"/>
    </source>
</evidence>
<dbReference type="InterPro" id="IPR036641">
    <property type="entry name" value="HPT_dom_sf"/>
</dbReference>
<feature type="domain" description="GGDEF" evidence="8">
    <location>
        <begin position="413"/>
        <end position="545"/>
    </location>
</feature>
<keyword evidence="11" id="KW-1185">Reference proteome</keyword>
<proteinExistence type="predicted"/>
<dbReference type="CDD" id="cd01949">
    <property type="entry name" value="GGDEF"/>
    <property type="match status" value="1"/>
</dbReference>
<dbReference type="Gene3D" id="3.40.50.2300">
    <property type="match status" value="1"/>
</dbReference>
<reference evidence="11" key="1">
    <citation type="submission" date="2016-10" db="EMBL/GenBank/DDBJ databases">
        <authorList>
            <person name="Varghese N."/>
            <person name="Submissions S."/>
        </authorList>
    </citation>
    <scope>NUCLEOTIDE SEQUENCE [LARGE SCALE GENOMIC DNA]</scope>
    <source>
        <strain evidence="11">CGMCC 1.6294</strain>
    </source>
</reference>
<dbReference type="InterPro" id="IPR000160">
    <property type="entry name" value="GGDEF_dom"/>
</dbReference>
<protein>
    <recommendedName>
        <fullName evidence="2">diguanylate cyclase</fullName>
        <ecNumber evidence="2">2.7.7.65</ecNumber>
    </recommendedName>
</protein>
<dbReference type="Gene3D" id="3.30.70.270">
    <property type="match status" value="1"/>
</dbReference>
<keyword evidence="6" id="KW-0597">Phosphoprotein</keyword>
<feature type="modified residue" description="Phosphohistidine" evidence="5">
    <location>
        <position position="56"/>
    </location>
</feature>
<evidence type="ECO:0000313" key="11">
    <source>
        <dbReference type="Proteomes" id="UP000199290"/>
    </source>
</evidence>
<dbReference type="STRING" id="375760.SAMN04488073_1857"/>
<dbReference type="Pfam" id="PF00990">
    <property type="entry name" value="GGDEF"/>
    <property type="match status" value="1"/>
</dbReference>
<dbReference type="InterPro" id="IPR008207">
    <property type="entry name" value="Sig_transdc_His_kin_Hpt_dom"/>
</dbReference>
<sequence length="556" mass="60526">MSNDRLVDVAGKLDLLKERFRERAVTDVASVVADLGADAGVEPGREQLVNAYRTLHRLAGSAGTFGFQALGNEARSLEVHLKPFAEEQDASQKLRASGLTSLDPEFLERVRGLAQLLVPGESAREAPEPVTHRETVLSEQPEIMIIDPDLARAESLATALSPHGFIVHCRQVPEPTDLPVSAIIVREGTLSAKSQLAKNAVDVAPLVFIAPDDSFDRRYALAALGADGFASEPVDVPALADSIERLINERHEAGAGRVLVVDDDPELLEHYALVLEDSGLEVRCVGDPSTLLGALSEFRPDIVLMDVQMGEYNGPTLARMLRFDPEWVGLQIIFLSSDEDREFQFGALSEGGDDFLTKPVSDRILVQAAKVRCYRARQLDKLASRDSLTGLLKHSVALAEAVKEHARCHRLGEPSVLAMLDLDHFKQVNDRHGHRVGDLVIKGLANLLRHRLRKTDTIGRYGGEEFIVVLPDCSVGNAVRSLQEICHQMAQIRFGGASGEFSVTLSVGLAALDRYDSADKAIEAADRALYQRKAAGRNGVTCDAGHMEPDQDSPVL</sequence>
<dbReference type="Pfam" id="PF00072">
    <property type="entry name" value="Response_reg"/>
    <property type="match status" value="1"/>
</dbReference>
<dbReference type="PANTHER" id="PTHR45138">
    <property type="entry name" value="REGULATORY COMPONENTS OF SENSORY TRANSDUCTION SYSTEM"/>
    <property type="match status" value="1"/>
</dbReference>
<organism evidence="10 11">
    <name type="scientific">Marinobacter gudaonensis</name>
    <dbReference type="NCBI Taxonomy" id="375760"/>
    <lineage>
        <taxon>Bacteria</taxon>
        <taxon>Pseudomonadati</taxon>
        <taxon>Pseudomonadota</taxon>
        <taxon>Gammaproteobacteria</taxon>
        <taxon>Pseudomonadales</taxon>
        <taxon>Marinobacteraceae</taxon>
        <taxon>Marinobacter</taxon>
    </lineage>
</organism>
<dbReference type="InterPro" id="IPR001789">
    <property type="entry name" value="Sig_transdc_resp-reg_receiver"/>
</dbReference>
<dbReference type="GO" id="GO:0004672">
    <property type="term" value="F:protein kinase activity"/>
    <property type="evidence" value="ECO:0007669"/>
    <property type="project" value="UniProtKB-ARBA"/>
</dbReference>
<dbReference type="FunFam" id="3.30.70.270:FF:000001">
    <property type="entry name" value="Diguanylate cyclase domain protein"/>
    <property type="match status" value="1"/>
</dbReference>
<dbReference type="SUPFAM" id="SSF52172">
    <property type="entry name" value="CheY-like"/>
    <property type="match status" value="2"/>
</dbReference>
<dbReference type="Proteomes" id="UP000199290">
    <property type="component" value="Unassembled WGS sequence"/>
</dbReference>
<feature type="domain" description="HPt" evidence="9">
    <location>
        <begin position="13"/>
        <end position="124"/>
    </location>
</feature>
<evidence type="ECO:0000256" key="4">
    <source>
        <dbReference type="ARBA" id="ARBA00034247"/>
    </source>
</evidence>
<dbReference type="SMART" id="SM00267">
    <property type="entry name" value="GGDEF"/>
    <property type="match status" value="1"/>
</dbReference>
<dbReference type="GO" id="GO:0043709">
    <property type="term" value="P:cell adhesion involved in single-species biofilm formation"/>
    <property type="evidence" value="ECO:0007669"/>
    <property type="project" value="TreeGrafter"/>
</dbReference>
<gene>
    <name evidence="10" type="ORF">SAMN04488073_1857</name>
</gene>
<dbReference type="AlphaFoldDB" id="A0A1I6GZK4"/>
<dbReference type="RefSeq" id="WP_091988650.1">
    <property type="nucleotide sequence ID" value="NZ_FOYV01000001.1"/>
</dbReference>
<keyword evidence="3" id="KW-0902">Two-component regulatory system</keyword>
<dbReference type="InterPro" id="IPR011006">
    <property type="entry name" value="CheY-like_superfamily"/>
</dbReference>
<dbReference type="Pfam" id="PF01627">
    <property type="entry name" value="Hpt"/>
    <property type="match status" value="1"/>
</dbReference>
<dbReference type="NCBIfam" id="TIGR00254">
    <property type="entry name" value="GGDEF"/>
    <property type="match status" value="1"/>
</dbReference>
<evidence type="ECO:0000256" key="5">
    <source>
        <dbReference type="PROSITE-ProRule" id="PRU00110"/>
    </source>
</evidence>
<dbReference type="GO" id="GO:0052621">
    <property type="term" value="F:diguanylate cyclase activity"/>
    <property type="evidence" value="ECO:0007669"/>
    <property type="project" value="UniProtKB-EC"/>
</dbReference>
<dbReference type="PROSITE" id="PS50110">
    <property type="entry name" value="RESPONSE_REGULATORY"/>
    <property type="match status" value="1"/>
</dbReference>
<dbReference type="SMART" id="SM00448">
    <property type="entry name" value="REC"/>
    <property type="match status" value="1"/>
</dbReference>
<evidence type="ECO:0000256" key="3">
    <source>
        <dbReference type="ARBA" id="ARBA00023012"/>
    </source>
</evidence>
<dbReference type="OrthoDB" id="9812260at2"/>
<evidence type="ECO:0000259" key="9">
    <source>
        <dbReference type="PROSITE" id="PS50894"/>
    </source>
</evidence>
<dbReference type="EC" id="2.7.7.65" evidence="2"/>
<evidence type="ECO:0000313" key="10">
    <source>
        <dbReference type="EMBL" id="SFR47636.1"/>
    </source>
</evidence>
<evidence type="ECO:0000256" key="6">
    <source>
        <dbReference type="PROSITE-ProRule" id="PRU00169"/>
    </source>
</evidence>
<dbReference type="EMBL" id="FOYV01000001">
    <property type="protein sequence ID" value="SFR47636.1"/>
    <property type="molecule type" value="Genomic_DNA"/>
</dbReference>
<dbReference type="GO" id="GO:0000160">
    <property type="term" value="P:phosphorelay signal transduction system"/>
    <property type="evidence" value="ECO:0007669"/>
    <property type="project" value="UniProtKB-KW"/>
</dbReference>
<name>A0A1I6GZK4_9GAMM</name>
<dbReference type="InterPro" id="IPR043128">
    <property type="entry name" value="Rev_trsase/Diguanyl_cyclase"/>
</dbReference>
<dbReference type="PROSITE" id="PS50894">
    <property type="entry name" value="HPT"/>
    <property type="match status" value="1"/>
</dbReference>
<dbReference type="InterPro" id="IPR029787">
    <property type="entry name" value="Nucleotide_cyclase"/>
</dbReference>
<comment type="cofactor">
    <cofactor evidence="1">
        <name>Mg(2+)</name>
        <dbReference type="ChEBI" id="CHEBI:18420"/>
    </cofactor>
</comment>
<dbReference type="GO" id="GO:0005886">
    <property type="term" value="C:plasma membrane"/>
    <property type="evidence" value="ECO:0007669"/>
    <property type="project" value="TreeGrafter"/>
</dbReference>
<comment type="catalytic activity">
    <reaction evidence="4">
        <text>2 GTP = 3',3'-c-di-GMP + 2 diphosphate</text>
        <dbReference type="Rhea" id="RHEA:24898"/>
        <dbReference type="ChEBI" id="CHEBI:33019"/>
        <dbReference type="ChEBI" id="CHEBI:37565"/>
        <dbReference type="ChEBI" id="CHEBI:58805"/>
        <dbReference type="EC" id="2.7.7.65"/>
    </reaction>
</comment>
<dbReference type="SUPFAM" id="SSF55073">
    <property type="entry name" value="Nucleotide cyclase"/>
    <property type="match status" value="1"/>
</dbReference>
<dbReference type="Gene3D" id="1.20.120.160">
    <property type="entry name" value="HPT domain"/>
    <property type="match status" value="1"/>
</dbReference>
<dbReference type="InterPro" id="IPR050469">
    <property type="entry name" value="Diguanylate_Cyclase"/>
</dbReference>
<evidence type="ECO:0000259" key="7">
    <source>
        <dbReference type="PROSITE" id="PS50110"/>
    </source>
</evidence>
<dbReference type="GO" id="GO:1902201">
    <property type="term" value="P:negative regulation of bacterial-type flagellum-dependent cell motility"/>
    <property type="evidence" value="ECO:0007669"/>
    <property type="project" value="TreeGrafter"/>
</dbReference>
<feature type="modified residue" description="4-aspartylphosphate" evidence="6">
    <location>
        <position position="306"/>
    </location>
</feature>
<evidence type="ECO:0000256" key="1">
    <source>
        <dbReference type="ARBA" id="ARBA00001946"/>
    </source>
</evidence>
<evidence type="ECO:0000259" key="8">
    <source>
        <dbReference type="PROSITE" id="PS50887"/>
    </source>
</evidence>
<dbReference type="PANTHER" id="PTHR45138:SF9">
    <property type="entry name" value="DIGUANYLATE CYCLASE DGCM-RELATED"/>
    <property type="match status" value="1"/>
</dbReference>
<dbReference type="PROSITE" id="PS50887">
    <property type="entry name" value="GGDEF"/>
    <property type="match status" value="1"/>
</dbReference>
<dbReference type="SUPFAM" id="SSF47226">
    <property type="entry name" value="Histidine-containing phosphotransfer domain, HPT domain"/>
    <property type="match status" value="1"/>
</dbReference>
<feature type="domain" description="Response regulatory" evidence="7">
    <location>
        <begin position="257"/>
        <end position="373"/>
    </location>
</feature>